<evidence type="ECO:0000256" key="1">
    <source>
        <dbReference type="ARBA" id="ARBA00024204"/>
    </source>
</evidence>
<dbReference type="EMBL" id="HBUF01217427">
    <property type="protein sequence ID" value="CAG6667796.1"/>
    <property type="molecule type" value="Transcribed_RNA"/>
</dbReference>
<evidence type="ECO:0000256" key="2">
    <source>
        <dbReference type="ARBA" id="ARBA00024228"/>
    </source>
</evidence>
<comment type="similarity">
    <text evidence="1">Belongs to the MIX23 family.</text>
</comment>
<dbReference type="EMBL" id="HBUF01671624">
    <property type="protein sequence ID" value="CAG6790549.1"/>
    <property type="molecule type" value="Transcribed_RNA"/>
</dbReference>
<organism evidence="4">
    <name type="scientific">Cacopsylla melanoneura</name>
    <dbReference type="NCBI Taxonomy" id="428564"/>
    <lineage>
        <taxon>Eukaryota</taxon>
        <taxon>Metazoa</taxon>
        <taxon>Ecdysozoa</taxon>
        <taxon>Arthropoda</taxon>
        <taxon>Hexapoda</taxon>
        <taxon>Insecta</taxon>
        <taxon>Pterygota</taxon>
        <taxon>Neoptera</taxon>
        <taxon>Paraneoptera</taxon>
        <taxon>Hemiptera</taxon>
        <taxon>Sternorrhyncha</taxon>
        <taxon>Psylloidea</taxon>
        <taxon>Psyllidae</taxon>
        <taxon>Psyllinae</taxon>
        <taxon>Cacopsylla</taxon>
    </lineage>
</organism>
<evidence type="ECO:0000313" key="4">
    <source>
        <dbReference type="EMBL" id="CAG6723482.1"/>
    </source>
</evidence>
<evidence type="ECO:0000256" key="3">
    <source>
        <dbReference type="ARBA" id="ARBA00030733"/>
    </source>
</evidence>
<protein>
    <recommendedName>
        <fullName evidence="2">Protein MIX23</fullName>
    </recommendedName>
    <alternativeName>
        <fullName evidence="3">Coiled-coil domain-containing protein 58</fullName>
    </alternativeName>
</protein>
<dbReference type="InterPro" id="IPR019171">
    <property type="entry name" value="MIX23"/>
</dbReference>
<dbReference type="EMBL" id="HBUF01217425">
    <property type="protein sequence ID" value="CAG6667794.1"/>
    <property type="molecule type" value="Transcribed_RNA"/>
</dbReference>
<accession>A0A8D8Y7G6</accession>
<dbReference type="PANTHER" id="PTHR31905:SF2">
    <property type="entry name" value="PROTEIN MIX23"/>
    <property type="match status" value="1"/>
</dbReference>
<dbReference type="EMBL" id="HBUF01002043">
    <property type="protein sequence ID" value="CAG6606101.1"/>
    <property type="molecule type" value="Transcribed_RNA"/>
</dbReference>
<dbReference type="EMBL" id="HBUF01365773">
    <property type="protein sequence ID" value="CAG6723481.1"/>
    <property type="molecule type" value="Transcribed_RNA"/>
</dbReference>
<dbReference type="EMBL" id="HBUF01217429">
    <property type="protein sequence ID" value="CAG6667798.1"/>
    <property type="molecule type" value="Transcribed_RNA"/>
</dbReference>
<dbReference type="AlphaFoldDB" id="A0A8D8Y7G6"/>
<dbReference type="EMBL" id="HBUF01671625">
    <property type="protein sequence ID" value="CAG6790550.1"/>
    <property type="molecule type" value="Transcribed_RNA"/>
</dbReference>
<name>A0A8D8Y7G6_9HEMI</name>
<dbReference type="Pfam" id="PF09774">
    <property type="entry name" value="MIX23"/>
    <property type="match status" value="1"/>
</dbReference>
<sequence length="141" mass="16576">MVQLQCEDFLQFQDALKKMRDVDDKIIYILNSSLPTPSFKPESDPATVCQDLYKELNSNYETRSNQINKCIHSSAEHVRTLKSKYENNENDLDVFKHLKKEQNKLRMLKTEVNVEEVLRARTFKVFDERCRNSFKASANPL</sequence>
<proteinExistence type="inferred from homology"/>
<dbReference type="EMBL" id="HBUF01365774">
    <property type="protein sequence ID" value="CAG6723482.1"/>
    <property type="molecule type" value="Transcribed_RNA"/>
</dbReference>
<dbReference type="GO" id="GO:0005758">
    <property type="term" value="C:mitochondrial intermembrane space"/>
    <property type="evidence" value="ECO:0007669"/>
    <property type="project" value="InterPro"/>
</dbReference>
<dbReference type="EMBL" id="HBUF01217428">
    <property type="protein sequence ID" value="CAG6667797.1"/>
    <property type="molecule type" value="Transcribed_RNA"/>
</dbReference>
<dbReference type="PANTHER" id="PTHR31905">
    <property type="entry name" value="COILED-COIL DOMAIN-CONTAINING PROTEIN 58"/>
    <property type="match status" value="1"/>
</dbReference>
<dbReference type="EMBL" id="HBUF01002042">
    <property type="protein sequence ID" value="CAG6606100.1"/>
    <property type="molecule type" value="Transcribed_RNA"/>
</dbReference>
<reference evidence="4" key="1">
    <citation type="submission" date="2021-05" db="EMBL/GenBank/DDBJ databases">
        <authorList>
            <person name="Alioto T."/>
            <person name="Alioto T."/>
            <person name="Gomez Garrido J."/>
        </authorList>
    </citation>
    <scope>NUCLEOTIDE SEQUENCE</scope>
</reference>
<dbReference type="EMBL" id="HBUF01217426">
    <property type="protein sequence ID" value="CAG6667795.1"/>
    <property type="molecule type" value="Transcribed_RNA"/>
</dbReference>